<dbReference type="Proteomes" id="UP000248326">
    <property type="component" value="Unassembled WGS sequence"/>
</dbReference>
<accession>A0A318S7F0</accession>
<dbReference type="OrthoDB" id="6166765at2"/>
<reference evidence="1 2" key="1">
    <citation type="submission" date="2018-06" db="EMBL/GenBank/DDBJ databases">
        <title>Genomic Encyclopedia of Type Strains, Phase IV (KMG-IV): sequencing the most valuable type-strain genomes for metagenomic binning, comparative biology and taxonomic classification.</title>
        <authorList>
            <person name="Goeker M."/>
        </authorList>
    </citation>
    <scope>NUCLEOTIDE SEQUENCE [LARGE SCALE GENOMIC DNA]</scope>
    <source>
        <strain evidence="1 2">DSM 18048</strain>
    </source>
</reference>
<sequence>MNSRTLAQGLGYFSVALGLVEVVWPGRLAKALGLEGKEGLVRFYGARELGAGAGLLLTDAQRPWVLARIGGDALDIATLAVGLKSQKRANAAAALAMVLGVTALDILCAKGLSEE</sequence>
<protein>
    <submittedName>
        <fullName evidence="1">Uncharacterized protein</fullName>
    </submittedName>
</protein>
<dbReference type="RefSeq" id="WP_110887000.1">
    <property type="nucleotide sequence ID" value="NZ_QJSX01000008.1"/>
</dbReference>
<evidence type="ECO:0000313" key="2">
    <source>
        <dbReference type="Proteomes" id="UP000248326"/>
    </source>
</evidence>
<comment type="caution">
    <text evidence="1">The sequence shown here is derived from an EMBL/GenBank/DDBJ whole genome shotgun (WGS) entry which is preliminary data.</text>
</comment>
<evidence type="ECO:0000313" key="1">
    <source>
        <dbReference type="EMBL" id="PYE53647.1"/>
    </source>
</evidence>
<organism evidence="1 2">
    <name type="scientific">Deinococcus yavapaiensis KR-236</name>
    <dbReference type="NCBI Taxonomy" id="694435"/>
    <lineage>
        <taxon>Bacteria</taxon>
        <taxon>Thermotogati</taxon>
        <taxon>Deinococcota</taxon>
        <taxon>Deinococci</taxon>
        <taxon>Deinococcales</taxon>
        <taxon>Deinococcaceae</taxon>
        <taxon>Deinococcus</taxon>
    </lineage>
</organism>
<dbReference type="EMBL" id="QJSX01000008">
    <property type="protein sequence ID" value="PYE53647.1"/>
    <property type="molecule type" value="Genomic_DNA"/>
</dbReference>
<name>A0A318S7F0_9DEIO</name>
<dbReference type="AlphaFoldDB" id="A0A318S7F0"/>
<proteinExistence type="predicted"/>
<gene>
    <name evidence="1" type="ORF">DES52_108178</name>
</gene>
<keyword evidence="2" id="KW-1185">Reference proteome</keyword>